<proteinExistence type="predicted"/>
<evidence type="ECO:0000313" key="1">
    <source>
        <dbReference type="EMBL" id="XAG82074.1"/>
    </source>
</evidence>
<sequence length="170" mass="19628">MSEFEFKCSCCGETHKGIPTFGANYPITVLQIPEEERDERVDLGSDDCVIDGKDFYVRGCIEIPVQGYDDPFVWGTWVSLSEESFLKFIEYFSQEKRSHIGPFFGWHCGDFKVYDVSCVNLKTKVHLRDNGIRPYIELEPTDHPLSVDQREGITKERLVEIYEAMMHGSQ</sequence>
<dbReference type="EMBL" id="CP095354">
    <property type="protein sequence ID" value="XAG82074.1"/>
    <property type="molecule type" value="Genomic_DNA"/>
</dbReference>
<dbReference type="Pfam" id="PF09965">
    <property type="entry name" value="DUF2199"/>
    <property type="match status" value="1"/>
</dbReference>
<protein>
    <submittedName>
        <fullName evidence="1">DUF2199 domain-containing protein</fullName>
    </submittedName>
</protein>
<dbReference type="AlphaFoldDB" id="A0AAU6V9P1"/>
<gene>
    <name evidence="1" type="ORF">MRN14_05640</name>
</gene>
<accession>A0AAU6V9P1</accession>
<organism evidence="1">
    <name type="scientific">bacterium 19NY03SH02</name>
    <dbReference type="NCBI Taxonomy" id="2920631"/>
    <lineage>
        <taxon>Bacteria</taxon>
    </lineage>
</organism>
<name>A0AAU6V9P1_UNCXX</name>
<dbReference type="InterPro" id="IPR018697">
    <property type="entry name" value="DUF2199"/>
</dbReference>
<reference evidence="1" key="1">
    <citation type="submission" date="2022-03" db="EMBL/GenBank/DDBJ databases">
        <title>Sea Food Isolates.</title>
        <authorList>
            <person name="Li c."/>
        </authorList>
    </citation>
    <scope>NUCLEOTIDE SEQUENCE</scope>
    <source>
        <strain evidence="1">19NY03SH02</strain>
    </source>
</reference>